<dbReference type="InterPro" id="IPR038491">
    <property type="entry name" value="Velvet_dom_sf"/>
</dbReference>
<evidence type="ECO:0000313" key="8">
    <source>
        <dbReference type="EMBL" id="KAK0629042.1"/>
    </source>
</evidence>
<protein>
    <submittedName>
        <fullName evidence="8">Velvet factor-domain-containing protein</fullName>
    </submittedName>
</protein>
<dbReference type="GO" id="GO:0005634">
    <property type="term" value="C:nucleus"/>
    <property type="evidence" value="ECO:0007669"/>
    <property type="project" value="UniProtKB-SubCell"/>
</dbReference>
<feature type="compositionally biased region" description="Basic residues" evidence="6">
    <location>
        <begin position="184"/>
        <end position="195"/>
    </location>
</feature>
<keyword evidence="5" id="KW-0539">Nucleus</keyword>
<keyword evidence="4" id="KW-0804">Transcription</keyword>
<evidence type="ECO:0000256" key="4">
    <source>
        <dbReference type="ARBA" id="ARBA00023163"/>
    </source>
</evidence>
<evidence type="ECO:0000313" key="9">
    <source>
        <dbReference type="Proteomes" id="UP001174934"/>
    </source>
</evidence>
<dbReference type="GO" id="GO:0030435">
    <property type="term" value="P:sporulation resulting in formation of a cellular spore"/>
    <property type="evidence" value="ECO:0007669"/>
    <property type="project" value="UniProtKB-KW"/>
</dbReference>
<dbReference type="InterPro" id="IPR021740">
    <property type="entry name" value="Velvet"/>
</dbReference>
<feature type="region of interest" description="Disordered" evidence="6">
    <location>
        <begin position="361"/>
        <end position="392"/>
    </location>
</feature>
<evidence type="ECO:0000259" key="7">
    <source>
        <dbReference type="PROSITE" id="PS51821"/>
    </source>
</evidence>
<evidence type="ECO:0000256" key="6">
    <source>
        <dbReference type="SAM" id="MobiDB-lite"/>
    </source>
</evidence>
<evidence type="ECO:0000256" key="2">
    <source>
        <dbReference type="ARBA" id="ARBA00022969"/>
    </source>
</evidence>
<dbReference type="Gene3D" id="2.60.40.3960">
    <property type="entry name" value="Velvet domain"/>
    <property type="match status" value="1"/>
</dbReference>
<organism evidence="8 9">
    <name type="scientific">Bombardia bombarda</name>
    <dbReference type="NCBI Taxonomy" id="252184"/>
    <lineage>
        <taxon>Eukaryota</taxon>
        <taxon>Fungi</taxon>
        <taxon>Dikarya</taxon>
        <taxon>Ascomycota</taxon>
        <taxon>Pezizomycotina</taxon>
        <taxon>Sordariomycetes</taxon>
        <taxon>Sordariomycetidae</taxon>
        <taxon>Sordariales</taxon>
        <taxon>Lasiosphaeriaceae</taxon>
        <taxon>Bombardia</taxon>
    </lineage>
</organism>
<keyword evidence="2" id="KW-0749">Sporulation</keyword>
<feature type="region of interest" description="Disordered" evidence="6">
    <location>
        <begin position="184"/>
        <end position="230"/>
    </location>
</feature>
<feature type="domain" description="Velvet" evidence="7">
    <location>
        <begin position="3"/>
        <end position="182"/>
    </location>
</feature>
<comment type="subcellular location">
    <subcellularLocation>
        <location evidence="1">Nucleus</location>
    </subcellularLocation>
</comment>
<dbReference type="Proteomes" id="UP001174934">
    <property type="component" value="Unassembled WGS sequence"/>
</dbReference>
<dbReference type="AlphaFoldDB" id="A0AA39X824"/>
<dbReference type="PANTHER" id="PTHR33572">
    <property type="entry name" value="SPORE DEVELOPMENT REGULATOR VOSA"/>
    <property type="match status" value="1"/>
</dbReference>
<evidence type="ECO:0000256" key="1">
    <source>
        <dbReference type="ARBA" id="ARBA00004123"/>
    </source>
</evidence>
<proteinExistence type="predicted"/>
<keyword evidence="3" id="KW-0805">Transcription regulation</keyword>
<evidence type="ECO:0000256" key="3">
    <source>
        <dbReference type="ARBA" id="ARBA00023015"/>
    </source>
</evidence>
<sequence>MPAWPVSEYQLVMRQQPKYARVAIGKEKDRKPIDPPPIVQLRIERDTERLFLQNPYLILTARLIRSSSKAEDSSPEERQPQPEPKENDLVGTVVSSLYSLKDTTNVQGGFFVFGDLSVRKEGNYKLEFNLYELKLGDRECWMLSRCISDEFVVYPQKYFPGMAESTFLTRSFSDQGVRLRLRKDSRSVTTRKRNVHVAQHVSQFRSQTEPQYDPNNNGGQLSPHSQSHLRRASIHDPGVIAGHMERNRGSLGSQGGGYFSESPQLRQDYGAPSYSYSTYDDNRAAKRMRSTIEDDNHNYNNTYTPYTQTADPRTLPEAIPLSAPLYPSSNYPVSSLPAMSNLPMPSNQSHHFAGMPRLDTQLSPQSAGPNSAASIYPSGARRSSGSPYQFQGHQQPMYTSPPTNITYHAVPTTAMSHGHGGLGIALPTVDSFDGVDKQNQGGL</sequence>
<dbReference type="Pfam" id="PF11754">
    <property type="entry name" value="Velvet"/>
    <property type="match status" value="2"/>
</dbReference>
<feature type="compositionally biased region" description="Polar residues" evidence="6">
    <location>
        <begin position="381"/>
        <end position="392"/>
    </location>
</feature>
<comment type="caution">
    <text evidence="8">The sequence shown here is derived from an EMBL/GenBank/DDBJ whole genome shotgun (WGS) entry which is preliminary data.</text>
</comment>
<name>A0AA39X824_9PEZI</name>
<gene>
    <name evidence="8" type="ORF">B0T17DRAFT_614878</name>
</gene>
<keyword evidence="9" id="KW-1185">Reference proteome</keyword>
<dbReference type="InterPro" id="IPR037525">
    <property type="entry name" value="Velvet_dom"/>
</dbReference>
<feature type="compositionally biased region" description="Polar residues" evidence="6">
    <location>
        <begin position="200"/>
        <end position="226"/>
    </location>
</feature>
<evidence type="ECO:0000256" key="5">
    <source>
        <dbReference type="ARBA" id="ARBA00023242"/>
    </source>
</evidence>
<dbReference type="PANTHER" id="PTHR33572:SF18">
    <property type="entry name" value="SPORE DEVELOPMENT REGULATOR VOSA"/>
    <property type="match status" value="1"/>
</dbReference>
<dbReference type="PROSITE" id="PS51821">
    <property type="entry name" value="VELVET"/>
    <property type="match status" value="1"/>
</dbReference>
<accession>A0AA39X824</accession>
<feature type="compositionally biased region" description="Polar residues" evidence="6">
    <location>
        <begin position="361"/>
        <end position="373"/>
    </location>
</feature>
<feature type="region of interest" description="Disordered" evidence="6">
    <location>
        <begin position="68"/>
        <end position="87"/>
    </location>
</feature>
<reference evidence="8" key="1">
    <citation type="submission" date="2023-06" db="EMBL/GenBank/DDBJ databases">
        <title>Genome-scale phylogeny and comparative genomics of the fungal order Sordariales.</title>
        <authorList>
            <consortium name="Lawrence Berkeley National Laboratory"/>
            <person name="Hensen N."/>
            <person name="Bonometti L."/>
            <person name="Westerberg I."/>
            <person name="Brannstrom I.O."/>
            <person name="Guillou S."/>
            <person name="Cros-Aarteil S."/>
            <person name="Calhoun S."/>
            <person name="Haridas S."/>
            <person name="Kuo A."/>
            <person name="Mondo S."/>
            <person name="Pangilinan J."/>
            <person name="Riley R."/>
            <person name="LaButti K."/>
            <person name="Andreopoulos B."/>
            <person name="Lipzen A."/>
            <person name="Chen C."/>
            <person name="Yanf M."/>
            <person name="Daum C."/>
            <person name="Ng V."/>
            <person name="Clum A."/>
            <person name="Steindorff A."/>
            <person name="Ohm R."/>
            <person name="Martin F."/>
            <person name="Silar P."/>
            <person name="Natvig D."/>
            <person name="Lalanne C."/>
            <person name="Gautier V."/>
            <person name="Ament-velasquez S.L."/>
            <person name="Kruys A."/>
            <person name="Hutchinson M.I."/>
            <person name="Powell A.J."/>
            <person name="Barry K."/>
            <person name="Miller A.N."/>
            <person name="Grigoriev I.V."/>
            <person name="Debuchy R."/>
            <person name="Gladieux P."/>
            <person name="Thoren M.H."/>
            <person name="Johannesson H."/>
        </authorList>
    </citation>
    <scope>NUCLEOTIDE SEQUENCE</scope>
    <source>
        <strain evidence="8">SMH3391-2</strain>
    </source>
</reference>
<dbReference type="EMBL" id="JAULSR010000002">
    <property type="protein sequence ID" value="KAK0629042.1"/>
    <property type="molecule type" value="Genomic_DNA"/>
</dbReference>